<keyword evidence="2" id="KW-1185">Reference proteome</keyword>
<evidence type="ECO:0000313" key="1">
    <source>
        <dbReference type="EMBL" id="MFC4356899.1"/>
    </source>
</evidence>
<organism evidence="1 2">
    <name type="scientific">Halobium salinum</name>
    <dbReference type="NCBI Taxonomy" id="1364940"/>
    <lineage>
        <taxon>Archaea</taxon>
        <taxon>Methanobacteriati</taxon>
        <taxon>Methanobacteriota</taxon>
        <taxon>Stenosarchaea group</taxon>
        <taxon>Halobacteria</taxon>
        <taxon>Halobacteriales</taxon>
        <taxon>Haloferacaceae</taxon>
        <taxon>Halobium</taxon>
    </lineage>
</organism>
<sequence>MSPTTDGESVMSAIDDDGTTRRLIIADLDQDDAWIAMRLDDTGGRKPTAP</sequence>
<dbReference type="Pfam" id="PF24433">
    <property type="entry name" value="DUF7556"/>
    <property type="match status" value="1"/>
</dbReference>
<evidence type="ECO:0000313" key="2">
    <source>
        <dbReference type="Proteomes" id="UP001595921"/>
    </source>
</evidence>
<dbReference type="AlphaFoldDB" id="A0ABD5P8V2"/>
<gene>
    <name evidence="1" type="ORF">ACFO0N_02935</name>
</gene>
<protein>
    <submittedName>
        <fullName evidence="1">Uncharacterized protein</fullName>
    </submittedName>
</protein>
<dbReference type="InterPro" id="IPR055978">
    <property type="entry name" value="DUF7556"/>
</dbReference>
<dbReference type="Proteomes" id="UP001595921">
    <property type="component" value="Unassembled WGS sequence"/>
</dbReference>
<comment type="caution">
    <text evidence="1">The sequence shown here is derived from an EMBL/GenBank/DDBJ whole genome shotgun (WGS) entry which is preliminary data.</text>
</comment>
<proteinExistence type="predicted"/>
<dbReference type="RefSeq" id="WP_267621935.1">
    <property type="nucleotide sequence ID" value="NZ_JAODIW010000006.1"/>
</dbReference>
<name>A0ABD5P8V2_9EURY</name>
<accession>A0ABD5P8V2</accession>
<dbReference type="EMBL" id="JBHSDS010000003">
    <property type="protein sequence ID" value="MFC4356899.1"/>
    <property type="molecule type" value="Genomic_DNA"/>
</dbReference>
<reference evidence="1 2" key="1">
    <citation type="journal article" date="2019" name="Int. J. Syst. Evol. Microbiol.">
        <title>The Global Catalogue of Microorganisms (GCM) 10K type strain sequencing project: providing services to taxonomists for standard genome sequencing and annotation.</title>
        <authorList>
            <consortium name="The Broad Institute Genomics Platform"/>
            <consortium name="The Broad Institute Genome Sequencing Center for Infectious Disease"/>
            <person name="Wu L."/>
            <person name="Ma J."/>
        </authorList>
    </citation>
    <scope>NUCLEOTIDE SEQUENCE [LARGE SCALE GENOMIC DNA]</scope>
    <source>
        <strain evidence="1 2">CGMCC 1.12553</strain>
    </source>
</reference>